<dbReference type="Proteomes" id="UP000680638">
    <property type="component" value="Unassembled WGS sequence"/>
</dbReference>
<accession>A0ABQ4LYB7</accession>
<dbReference type="EMBL" id="BORW01000014">
    <property type="protein sequence ID" value="GIO68138.1"/>
    <property type="molecule type" value="Genomic_DNA"/>
</dbReference>
<feature type="compositionally biased region" description="Low complexity" evidence="1">
    <location>
        <begin position="24"/>
        <end position="36"/>
    </location>
</feature>
<protein>
    <submittedName>
        <fullName evidence="2">Uncharacterized protein</fullName>
    </submittedName>
</protein>
<comment type="caution">
    <text evidence="2">The sequence shown here is derived from an EMBL/GenBank/DDBJ whole genome shotgun (WGS) entry which is preliminary data.</text>
</comment>
<feature type="compositionally biased region" description="Polar residues" evidence="1">
    <location>
        <begin position="1"/>
        <end position="11"/>
    </location>
</feature>
<organism evidence="2 3">
    <name type="scientific">Paenibacillus cookii</name>
    <dbReference type="NCBI Taxonomy" id="157839"/>
    <lineage>
        <taxon>Bacteria</taxon>
        <taxon>Bacillati</taxon>
        <taxon>Bacillota</taxon>
        <taxon>Bacilli</taxon>
        <taxon>Bacillales</taxon>
        <taxon>Paenibacillaceae</taxon>
        <taxon>Paenibacillus</taxon>
    </lineage>
</organism>
<dbReference type="RefSeq" id="WP_036715315.1">
    <property type="nucleotide sequence ID" value="NZ_BORW01000014.1"/>
</dbReference>
<gene>
    <name evidence="2" type="ORF">J21TS3_29590</name>
</gene>
<evidence type="ECO:0000313" key="2">
    <source>
        <dbReference type="EMBL" id="GIO68138.1"/>
    </source>
</evidence>
<name>A0ABQ4LYB7_9BACL</name>
<feature type="compositionally biased region" description="Basic and acidic residues" evidence="1">
    <location>
        <begin position="52"/>
        <end position="66"/>
    </location>
</feature>
<evidence type="ECO:0000313" key="3">
    <source>
        <dbReference type="Proteomes" id="UP000680638"/>
    </source>
</evidence>
<sequence>MKKQQQGSYLTPNEKFKTEFGEDTANTPTTQTTGAARTGGAGSAGSSSYKTPNEKFDEEFKPTDQA</sequence>
<evidence type="ECO:0000256" key="1">
    <source>
        <dbReference type="SAM" id="MobiDB-lite"/>
    </source>
</evidence>
<feature type="region of interest" description="Disordered" evidence="1">
    <location>
        <begin position="1"/>
        <end position="66"/>
    </location>
</feature>
<proteinExistence type="predicted"/>
<keyword evidence="3" id="KW-1185">Reference proteome</keyword>
<reference evidence="2 3" key="1">
    <citation type="submission" date="2021-03" db="EMBL/GenBank/DDBJ databases">
        <title>Antimicrobial resistance genes in bacteria isolated from Japanese honey, and their potential for conferring macrolide and lincosamide resistance in the American foulbrood pathogen Paenibacillus larvae.</title>
        <authorList>
            <person name="Okamoto M."/>
            <person name="Kumagai M."/>
            <person name="Kanamori H."/>
            <person name="Takamatsu D."/>
        </authorList>
    </citation>
    <scope>NUCLEOTIDE SEQUENCE [LARGE SCALE GENOMIC DNA]</scope>
    <source>
        <strain evidence="2 3">J21TS3</strain>
    </source>
</reference>